<evidence type="ECO:0000313" key="11">
    <source>
        <dbReference type="EMBL" id="QGN73946.1"/>
    </source>
</evidence>
<geneLocation type="mitochondrion" evidence="11"/>
<dbReference type="InterPro" id="IPR003945">
    <property type="entry name" value="NU5C-like"/>
</dbReference>
<evidence type="ECO:0000256" key="6">
    <source>
        <dbReference type="ARBA" id="ARBA00023027"/>
    </source>
</evidence>
<feature type="transmembrane region" description="Helical" evidence="8">
    <location>
        <begin position="460"/>
        <end position="482"/>
    </location>
</feature>
<dbReference type="GO" id="GO:0015990">
    <property type="term" value="P:electron transport coupled proton transport"/>
    <property type="evidence" value="ECO:0007669"/>
    <property type="project" value="TreeGrafter"/>
</dbReference>
<feature type="transmembrane region" description="Helical" evidence="8">
    <location>
        <begin position="595"/>
        <end position="612"/>
    </location>
</feature>
<keyword evidence="8" id="KW-0830">Ubiquinone</keyword>
<feature type="transmembrane region" description="Helical" evidence="8">
    <location>
        <begin position="283"/>
        <end position="304"/>
    </location>
</feature>
<reference evidence="11" key="1">
    <citation type="submission" date="2019-11" db="EMBL/GenBank/DDBJ databases">
        <title>Complete mitogenomes of the marine picoplanktonic green algae Prasinoderma sp. MBIC 10622 and Prasinococcus capsulatus CCMP 1194 (Palmophyllophyceae).</title>
        <authorList>
            <person name="Turmel M."/>
            <person name="Otis C."/>
            <person name="Lemieux C."/>
        </authorList>
    </citation>
    <scope>NUCLEOTIDE SEQUENCE</scope>
</reference>
<feature type="transmembrane region" description="Helical" evidence="8">
    <location>
        <begin position="519"/>
        <end position="542"/>
    </location>
</feature>
<evidence type="ECO:0000256" key="5">
    <source>
        <dbReference type="ARBA" id="ARBA00022989"/>
    </source>
</evidence>
<dbReference type="Pfam" id="PF00361">
    <property type="entry name" value="Proton_antipo_M"/>
    <property type="match status" value="1"/>
</dbReference>
<feature type="transmembrane region" description="Helical" evidence="8">
    <location>
        <begin position="311"/>
        <end position="337"/>
    </location>
</feature>
<feature type="domain" description="NADH-Ubiquinone oxidoreductase (complex I) chain 5 N-terminal" evidence="10">
    <location>
        <begin position="64"/>
        <end position="114"/>
    </location>
</feature>
<dbReference type="GO" id="GO:0003954">
    <property type="term" value="F:NADH dehydrogenase activity"/>
    <property type="evidence" value="ECO:0007669"/>
    <property type="project" value="TreeGrafter"/>
</dbReference>
<dbReference type="EC" id="7.1.1.2" evidence="8"/>
<feature type="transmembrane region" description="Helical" evidence="8">
    <location>
        <begin position="210"/>
        <end position="232"/>
    </location>
</feature>
<evidence type="ECO:0000256" key="4">
    <source>
        <dbReference type="ARBA" id="ARBA00022967"/>
    </source>
</evidence>
<evidence type="ECO:0000259" key="9">
    <source>
        <dbReference type="Pfam" id="PF00361"/>
    </source>
</evidence>
<gene>
    <name evidence="11" type="primary">nad5</name>
</gene>
<dbReference type="PRINTS" id="PR01435">
    <property type="entry name" value="NPOXDRDTASE5"/>
</dbReference>
<evidence type="ECO:0000256" key="7">
    <source>
        <dbReference type="ARBA" id="ARBA00023136"/>
    </source>
</evidence>
<evidence type="ECO:0000259" key="10">
    <source>
        <dbReference type="Pfam" id="PF00662"/>
    </source>
</evidence>
<dbReference type="Pfam" id="PF00662">
    <property type="entry name" value="Proton_antipo_N"/>
    <property type="match status" value="1"/>
</dbReference>
<organism evidence="11">
    <name type="scientific">Prasinococcus sp. CCMP1194</name>
    <dbReference type="NCBI Taxonomy" id="110672"/>
    <lineage>
        <taxon>Eukaryota</taxon>
        <taxon>Viridiplantae</taxon>
        <taxon>Prasinodermophyta</taxon>
        <taxon>Palmophyllophyceae</taxon>
        <taxon>Prasinococcales</taxon>
        <taxon>Prasinococcaceae</taxon>
        <taxon>Prasinococcus</taxon>
    </lineage>
</organism>
<evidence type="ECO:0000256" key="3">
    <source>
        <dbReference type="ARBA" id="ARBA00022692"/>
    </source>
</evidence>
<evidence type="ECO:0000256" key="2">
    <source>
        <dbReference type="ARBA" id="ARBA00008200"/>
    </source>
</evidence>
<dbReference type="InterPro" id="IPR001516">
    <property type="entry name" value="Proton_antipo_N"/>
</dbReference>
<keyword evidence="6 8" id="KW-0520">NAD</keyword>
<proteinExistence type="inferred from homology"/>
<dbReference type="PRINTS" id="PR01434">
    <property type="entry name" value="NADHDHGNASE5"/>
</dbReference>
<feature type="domain" description="NADH:quinone oxidoreductase/Mrp antiporter transmembrane" evidence="9">
    <location>
        <begin position="130"/>
        <end position="420"/>
    </location>
</feature>
<feature type="transmembrane region" description="Helical" evidence="8">
    <location>
        <begin position="6"/>
        <end position="24"/>
    </location>
</feature>
<keyword evidence="8" id="KW-0813">Transport</keyword>
<protein>
    <recommendedName>
        <fullName evidence="8">NADH-ubiquinone oxidoreductase chain 5</fullName>
        <ecNumber evidence="8">7.1.1.2</ecNumber>
    </recommendedName>
</protein>
<keyword evidence="4" id="KW-1278">Translocase</keyword>
<feature type="transmembrane region" description="Helical" evidence="8">
    <location>
        <begin position="380"/>
        <end position="401"/>
    </location>
</feature>
<evidence type="ECO:0000256" key="1">
    <source>
        <dbReference type="ARBA" id="ARBA00004141"/>
    </source>
</evidence>
<feature type="transmembrane region" description="Helical" evidence="8">
    <location>
        <begin position="72"/>
        <end position="98"/>
    </location>
</feature>
<dbReference type="AlphaFoldDB" id="A0A650AL05"/>
<name>A0A650AL05_9VIRI</name>
<comment type="similarity">
    <text evidence="2 8">Belongs to the complex I subunit 5 family.</text>
</comment>
<dbReference type="InterPro" id="IPR001750">
    <property type="entry name" value="ND/Mrp_TM"/>
</dbReference>
<comment type="function">
    <text evidence="8">Core subunit of the mitochondrial membrane respiratory chain NADH dehydrogenase (Complex I) which catalyzes electron transfer from NADH through the respiratory chain, using ubiquinone as an electron acceptor. Essential for the catalytic activity and assembly of complex I.</text>
</comment>
<feature type="transmembrane region" description="Helical" evidence="8">
    <location>
        <begin position="31"/>
        <end position="52"/>
    </location>
</feature>
<feature type="transmembrane region" description="Helical" evidence="8">
    <location>
        <begin position="619"/>
        <end position="643"/>
    </location>
</feature>
<dbReference type="GO" id="GO:0042773">
    <property type="term" value="P:ATP synthesis coupled electron transport"/>
    <property type="evidence" value="ECO:0007669"/>
    <property type="project" value="InterPro"/>
</dbReference>
<feature type="transmembrane region" description="Helical" evidence="8">
    <location>
        <begin position="176"/>
        <end position="198"/>
    </location>
</feature>
<feature type="transmembrane region" description="Helical" evidence="8">
    <location>
        <begin position="110"/>
        <end position="128"/>
    </location>
</feature>
<comment type="catalytic activity">
    <reaction evidence="8">
        <text>a ubiquinone + NADH + 5 H(+)(in) = a ubiquinol + NAD(+) + 4 H(+)(out)</text>
        <dbReference type="Rhea" id="RHEA:29091"/>
        <dbReference type="Rhea" id="RHEA-COMP:9565"/>
        <dbReference type="Rhea" id="RHEA-COMP:9566"/>
        <dbReference type="ChEBI" id="CHEBI:15378"/>
        <dbReference type="ChEBI" id="CHEBI:16389"/>
        <dbReference type="ChEBI" id="CHEBI:17976"/>
        <dbReference type="ChEBI" id="CHEBI:57540"/>
        <dbReference type="ChEBI" id="CHEBI:57945"/>
        <dbReference type="EC" id="7.1.1.2"/>
    </reaction>
</comment>
<dbReference type="GO" id="GO:0016020">
    <property type="term" value="C:membrane"/>
    <property type="evidence" value="ECO:0007669"/>
    <property type="project" value="UniProtKB-SubCell"/>
</dbReference>
<sequence>MYLSTVFLPFFGFLAATGLGRYIGGRGAASVTTLLLGIAFVQSVCILYEVGFSQCMCSLQAASWFSSELFQAYWGFLFDPLTAVMLCVVTSVSLMVHIYSQSYMGEDPHLPRFMGYLSFFTFCMLMLVTSDNFVQMFLGWEGVGVASYLLINFWYTRLQANKSAIKAMLMNRVGDVGFALGIFGVFSLFQTVDLATVFATAGHLYGTSFLFFGTECDALSVLCILLFIGAVGKSAQLGLHTWLPDAMEGPTPVSALIHAATMVTAGVFLVARCSPIFEYAPEALAVVACCGGMTAFFAATTGLFQNDMKRVIAYSTCSQLGYMIFACGLSAYSVGVFHLANHAFFKALLFLSAGSVIHALSDEQDMRKMGGLAQALPWTYTMMVLGSLALVGFPFLTGFYSKDVILEVAAAQYTICGRFTHILGSLCVFFTSYYSFRLLFVTFLGPVGGEKPVYKTLHEAPFLMAFPLAFLCIGSIFVGYVGKDAFIGPGSSFWGQALFVLPDHSRLLEAEYIETSTKLLPLGLTFAGAFTAYSLTLGAPFASYARSFHPLLRPIIEFFSYRWMFDGVFNAIGRQSLAFGYHVSFKTFDKGVFELFGPFGLVSLLSSQLNLVRGIHSGFVYHAAFCIVIGLVGMTALALSFSLDGFAEGMWANPGNLRFALVLWTSLLFLPFFG</sequence>
<keyword evidence="8 11" id="KW-0496">Mitochondrion</keyword>
<feature type="transmembrane region" description="Helical" evidence="8">
    <location>
        <begin position="134"/>
        <end position="155"/>
    </location>
</feature>
<keyword evidence="5 8" id="KW-1133">Transmembrane helix</keyword>
<keyword evidence="7 8" id="KW-0472">Membrane</keyword>
<keyword evidence="3 8" id="KW-0812">Transmembrane</keyword>
<dbReference type="EMBL" id="MN662312">
    <property type="protein sequence ID" value="QGN73946.1"/>
    <property type="molecule type" value="Genomic_DNA"/>
</dbReference>
<dbReference type="GO" id="GO:0008137">
    <property type="term" value="F:NADH dehydrogenase (ubiquinone) activity"/>
    <property type="evidence" value="ECO:0007669"/>
    <property type="project" value="UniProtKB-EC"/>
</dbReference>
<dbReference type="PANTHER" id="PTHR42829">
    <property type="entry name" value="NADH-UBIQUINONE OXIDOREDUCTASE CHAIN 5"/>
    <property type="match status" value="1"/>
</dbReference>
<comment type="subcellular location">
    <subcellularLocation>
        <location evidence="1">Membrane</location>
        <topology evidence="1">Multi-pass membrane protein</topology>
    </subcellularLocation>
</comment>
<accession>A0A650AL05</accession>
<feature type="transmembrane region" description="Helical" evidence="8">
    <location>
        <begin position="253"/>
        <end position="271"/>
    </location>
</feature>
<dbReference type="NCBIfam" id="TIGR01974">
    <property type="entry name" value="NDH_I_L"/>
    <property type="match status" value="1"/>
</dbReference>
<dbReference type="InterPro" id="IPR018393">
    <property type="entry name" value="NADHpl_OxRdtase_5_subgr"/>
</dbReference>
<feature type="transmembrane region" description="Helical" evidence="8">
    <location>
        <begin position="421"/>
        <end position="448"/>
    </location>
</feature>
<dbReference type="NCBIfam" id="NF005141">
    <property type="entry name" value="PRK06590.1"/>
    <property type="match status" value="1"/>
</dbReference>
<dbReference type="PANTHER" id="PTHR42829:SF2">
    <property type="entry name" value="NADH-UBIQUINONE OXIDOREDUCTASE CHAIN 5"/>
    <property type="match status" value="1"/>
</dbReference>
<feature type="transmembrane region" description="Helical" evidence="8">
    <location>
        <begin position="655"/>
        <end position="673"/>
    </location>
</feature>
<evidence type="ECO:0000256" key="8">
    <source>
        <dbReference type="RuleBase" id="RU003404"/>
    </source>
</evidence>